<keyword evidence="7" id="KW-1185">Reference proteome</keyword>
<dbReference type="Pfam" id="PF00072">
    <property type="entry name" value="Response_reg"/>
    <property type="match status" value="1"/>
</dbReference>
<sequence>MDTMDAMELTLARILIVDDQEINIGLLERILRRSGFSDLHSTMDALKIGQLVEEVGPDIVLLDLHMPEMDGLQALEVIRERKGGNQFLPVLMLTADMTAEARRRGLQAGVDDFLTKPYDRTEVVLRINNLLRTRFLHLQLQRNNSLLEEKVQERTRELSQAQSEMLQLLGRAGEFRDDMTGQHTVRVGSLSGLIAKQFGLSDHEADLIRRAAPLHDIGKIGIPDELLLKPGRYEPEEFERMKEHALIGESILAGSTFEVLKLAGTIARSHHERWDGNGYPQGLRGEEIPVAARIVALADFYDALTHERPYKRAWTHEEALEEIMRQRGLHFDPRVVDAWLALAEREEDQRLREAR</sequence>
<evidence type="ECO:0000259" key="4">
    <source>
        <dbReference type="PROSITE" id="PS51831"/>
    </source>
</evidence>
<dbReference type="Pfam" id="PF13487">
    <property type="entry name" value="HD_5"/>
    <property type="match status" value="1"/>
</dbReference>
<dbReference type="Proteomes" id="UP001596105">
    <property type="component" value="Unassembled WGS sequence"/>
</dbReference>
<dbReference type="SUPFAM" id="SSF52172">
    <property type="entry name" value="CheY-like"/>
    <property type="match status" value="1"/>
</dbReference>
<dbReference type="PROSITE" id="PS51831">
    <property type="entry name" value="HD"/>
    <property type="match status" value="1"/>
</dbReference>
<dbReference type="Gene3D" id="3.40.50.2300">
    <property type="match status" value="1"/>
</dbReference>
<comment type="caution">
    <text evidence="6">The sequence shown here is derived from an EMBL/GenBank/DDBJ whole genome shotgun (WGS) entry which is preliminary data.</text>
</comment>
<feature type="domain" description="HD-GYP" evidence="5">
    <location>
        <begin position="158"/>
        <end position="355"/>
    </location>
</feature>
<feature type="domain" description="Response regulatory" evidence="3">
    <location>
        <begin position="13"/>
        <end position="131"/>
    </location>
</feature>
<protein>
    <submittedName>
        <fullName evidence="6">HD-GYP domain-containing protein</fullName>
        <ecNumber evidence="6">3.1.4.-</ecNumber>
    </submittedName>
</protein>
<dbReference type="InterPro" id="IPR052020">
    <property type="entry name" value="Cyclic_di-GMP/3'3'-cGAMP_PDE"/>
</dbReference>
<dbReference type="CDD" id="cd00077">
    <property type="entry name" value="HDc"/>
    <property type="match status" value="1"/>
</dbReference>
<dbReference type="InterPro" id="IPR011006">
    <property type="entry name" value="CheY-like_superfamily"/>
</dbReference>
<evidence type="ECO:0000259" key="5">
    <source>
        <dbReference type="PROSITE" id="PS51832"/>
    </source>
</evidence>
<reference evidence="7" key="1">
    <citation type="journal article" date="2019" name="Int. J. Syst. Evol. Microbiol.">
        <title>The Global Catalogue of Microorganisms (GCM) 10K type strain sequencing project: providing services to taxonomists for standard genome sequencing and annotation.</title>
        <authorList>
            <consortium name="The Broad Institute Genomics Platform"/>
            <consortium name="The Broad Institute Genome Sequencing Center for Infectious Disease"/>
            <person name="Wu L."/>
            <person name="Ma J."/>
        </authorList>
    </citation>
    <scope>NUCLEOTIDE SEQUENCE [LARGE SCALE GENOMIC DNA]</scope>
    <source>
        <strain evidence="7">CCUG 57113</strain>
    </source>
</reference>
<dbReference type="SMART" id="SM00471">
    <property type="entry name" value="HDc"/>
    <property type="match status" value="1"/>
</dbReference>
<dbReference type="SMART" id="SM00448">
    <property type="entry name" value="REC"/>
    <property type="match status" value="1"/>
</dbReference>
<dbReference type="PROSITE" id="PS51832">
    <property type="entry name" value="HD_GYP"/>
    <property type="match status" value="1"/>
</dbReference>
<dbReference type="EC" id="3.1.4.-" evidence="6"/>
<dbReference type="SUPFAM" id="SSF109604">
    <property type="entry name" value="HD-domain/PDEase-like"/>
    <property type="match status" value="1"/>
</dbReference>
<gene>
    <name evidence="6" type="ORF">ACFPPD_25940</name>
</gene>
<accession>A0ABW0M287</accession>
<evidence type="ECO:0000256" key="2">
    <source>
        <dbReference type="SAM" id="Coils"/>
    </source>
</evidence>
<dbReference type="PROSITE" id="PS50110">
    <property type="entry name" value="RESPONSE_REGULATORY"/>
    <property type="match status" value="1"/>
</dbReference>
<feature type="modified residue" description="4-aspartylphosphate" evidence="1">
    <location>
        <position position="63"/>
    </location>
</feature>
<dbReference type="RefSeq" id="WP_378083887.1">
    <property type="nucleotide sequence ID" value="NZ_JBHSMH010000117.1"/>
</dbReference>
<keyword evidence="6" id="KW-0378">Hydrolase</keyword>
<dbReference type="InterPro" id="IPR037522">
    <property type="entry name" value="HD_GYP_dom"/>
</dbReference>
<dbReference type="GO" id="GO:0016787">
    <property type="term" value="F:hydrolase activity"/>
    <property type="evidence" value="ECO:0007669"/>
    <property type="project" value="UniProtKB-KW"/>
</dbReference>
<evidence type="ECO:0000313" key="6">
    <source>
        <dbReference type="EMBL" id="MFC5472128.1"/>
    </source>
</evidence>
<proteinExistence type="predicted"/>
<feature type="domain" description="HD" evidence="4">
    <location>
        <begin position="180"/>
        <end position="304"/>
    </location>
</feature>
<dbReference type="EMBL" id="JBHSMH010000117">
    <property type="protein sequence ID" value="MFC5472128.1"/>
    <property type="molecule type" value="Genomic_DNA"/>
</dbReference>
<evidence type="ECO:0000313" key="7">
    <source>
        <dbReference type="Proteomes" id="UP001596105"/>
    </source>
</evidence>
<dbReference type="InterPro" id="IPR006674">
    <property type="entry name" value="HD_domain"/>
</dbReference>
<dbReference type="InterPro" id="IPR001789">
    <property type="entry name" value="Sig_transdc_resp-reg_receiver"/>
</dbReference>
<dbReference type="Gene3D" id="1.10.3210.10">
    <property type="entry name" value="Hypothetical protein af1432"/>
    <property type="match status" value="1"/>
</dbReference>
<name>A0ABW0M287_9BACL</name>
<evidence type="ECO:0000256" key="1">
    <source>
        <dbReference type="PROSITE-ProRule" id="PRU00169"/>
    </source>
</evidence>
<dbReference type="PANTHER" id="PTHR45228">
    <property type="entry name" value="CYCLIC DI-GMP PHOSPHODIESTERASE TM_0186-RELATED"/>
    <property type="match status" value="1"/>
</dbReference>
<keyword evidence="2" id="KW-0175">Coiled coil</keyword>
<evidence type="ECO:0000259" key="3">
    <source>
        <dbReference type="PROSITE" id="PS50110"/>
    </source>
</evidence>
<feature type="coiled-coil region" evidence="2">
    <location>
        <begin position="137"/>
        <end position="164"/>
    </location>
</feature>
<keyword evidence="1" id="KW-0597">Phosphoprotein</keyword>
<dbReference type="InterPro" id="IPR003607">
    <property type="entry name" value="HD/PDEase_dom"/>
</dbReference>
<dbReference type="PANTHER" id="PTHR45228:SF1">
    <property type="entry name" value="CYCLIC DI-GMP PHOSPHODIESTERASE TM_0186"/>
    <property type="match status" value="1"/>
</dbReference>
<organism evidence="6 7">
    <name type="scientific">Cohnella suwonensis</name>
    <dbReference type="NCBI Taxonomy" id="696072"/>
    <lineage>
        <taxon>Bacteria</taxon>
        <taxon>Bacillati</taxon>
        <taxon>Bacillota</taxon>
        <taxon>Bacilli</taxon>
        <taxon>Bacillales</taxon>
        <taxon>Paenibacillaceae</taxon>
        <taxon>Cohnella</taxon>
    </lineage>
</organism>